<gene>
    <name evidence="1" type="ORF">ACFQGP_07295</name>
</gene>
<dbReference type="EMBL" id="JBHSSL010000041">
    <property type="protein sequence ID" value="MFC6170377.1"/>
    <property type="molecule type" value="Genomic_DNA"/>
</dbReference>
<protein>
    <submittedName>
        <fullName evidence="1">Uncharacterized protein</fullName>
    </submittedName>
</protein>
<accession>A0ABW1RFS5</accession>
<name>A0ABW1RFS5_9LACO</name>
<dbReference type="Proteomes" id="UP001596289">
    <property type="component" value="Unassembled WGS sequence"/>
</dbReference>
<keyword evidence="2" id="KW-1185">Reference proteome</keyword>
<proteinExistence type="predicted"/>
<reference evidence="2" key="1">
    <citation type="journal article" date="2019" name="Int. J. Syst. Evol. Microbiol.">
        <title>The Global Catalogue of Microorganisms (GCM) 10K type strain sequencing project: providing services to taxonomists for standard genome sequencing and annotation.</title>
        <authorList>
            <consortium name="The Broad Institute Genomics Platform"/>
            <consortium name="The Broad Institute Genome Sequencing Center for Infectious Disease"/>
            <person name="Wu L."/>
            <person name="Ma J."/>
        </authorList>
    </citation>
    <scope>NUCLEOTIDE SEQUENCE [LARGE SCALE GENOMIC DNA]</scope>
    <source>
        <strain evidence="2">CCM 8904</strain>
    </source>
</reference>
<evidence type="ECO:0000313" key="1">
    <source>
        <dbReference type="EMBL" id="MFC6170377.1"/>
    </source>
</evidence>
<comment type="caution">
    <text evidence="1">The sequence shown here is derived from an EMBL/GenBank/DDBJ whole genome shotgun (WGS) entry which is preliminary data.</text>
</comment>
<organism evidence="1 2">
    <name type="scientific">Loigolactobacillus jiayinensis</name>
    <dbReference type="NCBI Taxonomy" id="2486016"/>
    <lineage>
        <taxon>Bacteria</taxon>
        <taxon>Bacillati</taxon>
        <taxon>Bacillota</taxon>
        <taxon>Bacilli</taxon>
        <taxon>Lactobacillales</taxon>
        <taxon>Lactobacillaceae</taxon>
        <taxon>Loigolactobacillus</taxon>
    </lineage>
</organism>
<evidence type="ECO:0000313" key="2">
    <source>
        <dbReference type="Proteomes" id="UP001596289"/>
    </source>
</evidence>
<dbReference type="RefSeq" id="WP_125552704.1">
    <property type="nucleotide sequence ID" value="NZ_JBHSSL010000041.1"/>
</dbReference>
<sequence length="80" mass="9081">MKVRITTVDDDQGWLDSVGINYKVNDVVEMSRTEFDRLNRYAANINNEVCGPAISVEDVTTLQENGAEAIELMKRFDNKN</sequence>